<sequence>MKTTTRAEQTDDVAYRAWIGHTTTCAACRAGVACPTAVRLGRAWREARR</sequence>
<dbReference type="EMBL" id="CP101397">
    <property type="protein sequence ID" value="UTR82026.1"/>
    <property type="molecule type" value="Genomic_DNA"/>
</dbReference>
<evidence type="ECO:0000313" key="1">
    <source>
        <dbReference type="EMBL" id="UTR82026.1"/>
    </source>
</evidence>
<accession>A0ABY5FEF8</accession>
<dbReference type="RefSeq" id="WP_159041112.1">
    <property type="nucleotide sequence ID" value="NZ_CP024957.1"/>
</dbReference>
<dbReference type="Proteomes" id="UP001058236">
    <property type="component" value="Chromosome"/>
</dbReference>
<organism evidence="1 2">
    <name type="scientific">Streptomyces cavourensis</name>
    <dbReference type="NCBI Taxonomy" id="67258"/>
    <lineage>
        <taxon>Bacteria</taxon>
        <taxon>Bacillati</taxon>
        <taxon>Actinomycetota</taxon>
        <taxon>Actinomycetes</taxon>
        <taxon>Kitasatosporales</taxon>
        <taxon>Streptomycetaceae</taxon>
        <taxon>Streptomyces</taxon>
    </lineage>
</organism>
<reference evidence="1" key="1">
    <citation type="submission" date="2022-07" db="EMBL/GenBank/DDBJ databases">
        <title>Genomic of Streptomyces cavourensis F2.</title>
        <authorList>
            <person name="Hu S."/>
            <person name="Liang W."/>
        </authorList>
    </citation>
    <scope>NUCLEOTIDE SEQUENCE</scope>
    <source>
        <strain evidence="1">F2</strain>
    </source>
</reference>
<keyword evidence="2" id="KW-1185">Reference proteome</keyword>
<protein>
    <recommendedName>
        <fullName evidence="3">4Fe-4S Wbl-type domain-containing protein</fullName>
    </recommendedName>
</protein>
<evidence type="ECO:0000313" key="2">
    <source>
        <dbReference type="Proteomes" id="UP001058236"/>
    </source>
</evidence>
<gene>
    <name evidence="1" type="ORF">NLU04_27870</name>
</gene>
<evidence type="ECO:0008006" key="3">
    <source>
        <dbReference type="Google" id="ProtNLM"/>
    </source>
</evidence>
<name>A0ABY5FEF8_9ACTN</name>
<proteinExistence type="predicted"/>